<sequence length="191" mass="19657" precursor="true">MMLRFLGLISLFVAVSSAQAHPNHFHEIAGTLQTGFLHPLAGIDHLLAMVLVGLLATQMDGRPRWSLPALFCGSMGISMIAGHTLGPFATLDVALAITLIVLGTCLVRQNRFAGLVAIVATCGGLHGFSHAAGSAAGVSTQHMGGIFLGTVALHLVGMTLGIAFRQSGHRTTLVRVSGMLACGVGIALLVG</sequence>
<feature type="transmembrane region" description="Helical" evidence="1">
    <location>
        <begin position="112"/>
        <end position="132"/>
    </location>
</feature>
<dbReference type="PIRSF" id="PIRSF016919">
    <property type="entry name" value="HupE_UreJ"/>
    <property type="match status" value="1"/>
</dbReference>
<evidence type="ECO:0000313" key="4">
    <source>
        <dbReference type="Proteomes" id="UP000321353"/>
    </source>
</evidence>
<feature type="transmembrane region" description="Helical" evidence="1">
    <location>
        <begin position="144"/>
        <end position="164"/>
    </location>
</feature>
<organism evidence="3 4">
    <name type="scientific">Stieleria maiorica</name>
    <dbReference type="NCBI Taxonomy" id="2795974"/>
    <lineage>
        <taxon>Bacteria</taxon>
        <taxon>Pseudomonadati</taxon>
        <taxon>Planctomycetota</taxon>
        <taxon>Planctomycetia</taxon>
        <taxon>Pirellulales</taxon>
        <taxon>Pirellulaceae</taxon>
        <taxon>Stieleria</taxon>
    </lineage>
</organism>
<feature type="transmembrane region" description="Helical" evidence="1">
    <location>
        <begin position="88"/>
        <end position="107"/>
    </location>
</feature>
<dbReference type="EMBL" id="CP036264">
    <property type="protein sequence ID" value="QEF99180.1"/>
    <property type="molecule type" value="Genomic_DNA"/>
</dbReference>
<reference evidence="3 4" key="1">
    <citation type="submission" date="2019-02" db="EMBL/GenBank/DDBJ databases">
        <title>Planctomycetal bacteria perform biofilm scaping via a novel small molecule.</title>
        <authorList>
            <person name="Jeske O."/>
            <person name="Boedeker C."/>
            <person name="Wiegand S."/>
            <person name="Breitling P."/>
            <person name="Kallscheuer N."/>
            <person name="Jogler M."/>
            <person name="Rohde M."/>
            <person name="Petersen J."/>
            <person name="Medema M.H."/>
            <person name="Surup F."/>
            <person name="Jogler C."/>
        </authorList>
    </citation>
    <scope>NUCLEOTIDE SEQUENCE [LARGE SCALE GENOMIC DNA]</scope>
    <source>
        <strain evidence="3 4">Mal15</strain>
    </source>
</reference>
<dbReference type="KEGG" id="smam:Mal15_32400"/>
<name>A0A5B9MGM6_9BACT</name>
<dbReference type="InterPro" id="IPR007038">
    <property type="entry name" value="HupE_UreJ"/>
</dbReference>
<accession>A0A5B9MGM6</accession>
<evidence type="ECO:0000313" key="3">
    <source>
        <dbReference type="EMBL" id="QEF99180.1"/>
    </source>
</evidence>
<keyword evidence="1" id="KW-0812">Transmembrane</keyword>
<keyword evidence="1" id="KW-1133">Transmembrane helix</keyword>
<proteinExistence type="predicted"/>
<keyword evidence="2" id="KW-0732">Signal</keyword>
<keyword evidence="1" id="KW-0472">Membrane</keyword>
<dbReference type="Pfam" id="PF04955">
    <property type="entry name" value="HupE_UreJ"/>
    <property type="match status" value="1"/>
</dbReference>
<protein>
    <submittedName>
        <fullName evidence="3">HupE / UreJ protein</fullName>
    </submittedName>
</protein>
<dbReference type="RefSeq" id="WP_147868623.1">
    <property type="nucleotide sequence ID" value="NZ_CP036264.1"/>
</dbReference>
<evidence type="ECO:0000256" key="1">
    <source>
        <dbReference type="SAM" id="Phobius"/>
    </source>
</evidence>
<evidence type="ECO:0000256" key="2">
    <source>
        <dbReference type="SAM" id="SignalP"/>
    </source>
</evidence>
<keyword evidence="4" id="KW-1185">Reference proteome</keyword>
<dbReference type="AlphaFoldDB" id="A0A5B9MGM6"/>
<feature type="signal peptide" evidence="2">
    <location>
        <begin position="1"/>
        <end position="20"/>
    </location>
</feature>
<feature type="transmembrane region" description="Helical" evidence="1">
    <location>
        <begin position="173"/>
        <end position="190"/>
    </location>
</feature>
<gene>
    <name evidence="3" type="ORF">Mal15_32400</name>
</gene>
<dbReference type="Proteomes" id="UP000321353">
    <property type="component" value="Chromosome"/>
</dbReference>
<feature type="chain" id="PRO_5022701660" evidence="2">
    <location>
        <begin position="21"/>
        <end position="191"/>
    </location>
</feature>